<dbReference type="AlphaFoldDB" id="A0A921F533"/>
<proteinExistence type="predicted"/>
<dbReference type="GO" id="GO:0016787">
    <property type="term" value="F:hydrolase activity"/>
    <property type="evidence" value="ECO:0007669"/>
    <property type="project" value="UniProtKB-KW"/>
</dbReference>
<name>A0A921F533_9ACTN</name>
<dbReference type="EMBL" id="DYXM01000231">
    <property type="protein sequence ID" value="HJE91765.1"/>
    <property type="molecule type" value="Genomic_DNA"/>
</dbReference>
<accession>A0A921F533</accession>
<evidence type="ECO:0000259" key="1">
    <source>
        <dbReference type="Pfam" id="PF06259"/>
    </source>
</evidence>
<dbReference type="InterPro" id="IPR010427">
    <property type="entry name" value="DUF1023"/>
</dbReference>
<protein>
    <submittedName>
        <fullName evidence="2">Alpha/beta hydrolase family protein</fullName>
    </submittedName>
</protein>
<dbReference type="Pfam" id="PF06259">
    <property type="entry name" value="Abhydrolase_8"/>
    <property type="match status" value="1"/>
</dbReference>
<reference evidence="2" key="1">
    <citation type="journal article" date="2021" name="PeerJ">
        <title>Extensive microbial diversity within the chicken gut microbiome revealed by metagenomics and culture.</title>
        <authorList>
            <person name="Gilroy R."/>
            <person name="Ravi A."/>
            <person name="Getino M."/>
            <person name="Pursley I."/>
            <person name="Horton D.L."/>
            <person name="Alikhan N.F."/>
            <person name="Baker D."/>
            <person name="Gharbi K."/>
            <person name="Hall N."/>
            <person name="Watson M."/>
            <person name="Adriaenssens E.M."/>
            <person name="Foster-Nyarko E."/>
            <person name="Jarju S."/>
            <person name="Secka A."/>
            <person name="Antonio M."/>
            <person name="Oren A."/>
            <person name="Chaudhuri R.R."/>
            <person name="La Ragione R."/>
            <person name="Hildebrand F."/>
            <person name="Pallen M.J."/>
        </authorList>
    </citation>
    <scope>NUCLEOTIDE SEQUENCE</scope>
    <source>
        <strain evidence="2">ChiGjej1B1-18357</strain>
    </source>
</reference>
<evidence type="ECO:0000313" key="3">
    <source>
        <dbReference type="Proteomes" id="UP000776650"/>
    </source>
</evidence>
<comment type="caution">
    <text evidence="2">The sequence shown here is derived from an EMBL/GenBank/DDBJ whole genome shotgun (WGS) entry which is preliminary data.</text>
</comment>
<feature type="domain" description="DUF1023" evidence="1">
    <location>
        <begin position="232"/>
        <end position="385"/>
    </location>
</feature>
<evidence type="ECO:0000313" key="2">
    <source>
        <dbReference type="EMBL" id="HJE91765.1"/>
    </source>
</evidence>
<sequence>MSASVATEAAQTVGDSARRWGVIAIELASISAGMRDSWSGLAALATFARLDELARRIERAIGEHAYLAEVLAAEGARLEGAIARSDREAAADADAALVALLGTDWEADRVRSLLQGPVAVDESTAPAGLRGHGPLRPPPSYLGVDPAVRAAAWHGLSPFERAAWAERHPGLSDGAGLAATSRDALNRVELARALGGGPAGADNRTHRRMTAAARHLVAQPDARLLGLRPDGRGVLASGDPGDADEVVTLVPGTGASMETIDRSVERADAVCEELGGRGSGGDDGGDIGGERCVSIAWMDYEAPETIPAAALDRGRADDAAPRLREFQEGLREMTDGRLGAIGYSYGGVALGLAASGSGVSADELAFVAAPGVGAEHASELTLRDGEGTRRAGGPESVSAVASRWDPIPWWALTKTFGPDPSGADFGADSRRLDGFVGHSDYFDRRSVPLAEIGEALGE</sequence>
<dbReference type="RefSeq" id="WP_303914671.1">
    <property type="nucleotide sequence ID" value="NZ_DYXM01000231.1"/>
</dbReference>
<organism evidence="2 3">
    <name type="scientific">Dietzia timorensis</name>
    <dbReference type="NCBI Taxonomy" id="499555"/>
    <lineage>
        <taxon>Bacteria</taxon>
        <taxon>Bacillati</taxon>
        <taxon>Actinomycetota</taxon>
        <taxon>Actinomycetes</taxon>
        <taxon>Mycobacteriales</taxon>
        <taxon>Dietziaceae</taxon>
        <taxon>Dietzia</taxon>
    </lineage>
</organism>
<dbReference type="Proteomes" id="UP000776650">
    <property type="component" value="Unassembled WGS sequence"/>
</dbReference>
<keyword evidence="2" id="KW-0378">Hydrolase</keyword>
<gene>
    <name evidence="2" type="ORF">K8V11_12240</name>
</gene>
<reference evidence="2" key="2">
    <citation type="submission" date="2021-09" db="EMBL/GenBank/DDBJ databases">
        <authorList>
            <person name="Gilroy R."/>
        </authorList>
    </citation>
    <scope>NUCLEOTIDE SEQUENCE</scope>
    <source>
        <strain evidence="2">ChiGjej1B1-18357</strain>
    </source>
</reference>